<feature type="coiled-coil region" evidence="6">
    <location>
        <begin position="621"/>
        <end position="662"/>
    </location>
</feature>
<dbReference type="PANTHER" id="PTHR30288">
    <property type="entry name" value="FLAGELLAR CAP/ASSEMBLY PROTEIN FLID"/>
    <property type="match status" value="1"/>
</dbReference>
<evidence type="ECO:0000256" key="4">
    <source>
        <dbReference type="ARBA" id="ARBA00023054"/>
    </source>
</evidence>
<dbReference type="InterPro" id="IPR003481">
    <property type="entry name" value="FliD_N"/>
</dbReference>
<comment type="subcellular location">
    <subcellularLocation>
        <location evidence="1">Bacterial flagellum</location>
    </subcellularLocation>
    <subcellularLocation>
        <location evidence="6">Periplasm</location>
    </subcellularLocation>
    <subcellularLocation>
        <location evidence="6">Periplasmic flagellum</location>
    </subcellularLocation>
</comment>
<proteinExistence type="inferred from homology"/>
<dbReference type="Proteomes" id="UP000264231">
    <property type="component" value="Chromosome"/>
</dbReference>
<dbReference type="Pfam" id="PF02465">
    <property type="entry name" value="FliD_N"/>
    <property type="match status" value="1"/>
</dbReference>
<evidence type="ECO:0000259" key="7">
    <source>
        <dbReference type="Pfam" id="PF02465"/>
    </source>
</evidence>
<evidence type="ECO:0000256" key="2">
    <source>
        <dbReference type="ARBA" id="ARBA00009764"/>
    </source>
</evidence>
<dbReference type="GO" id="GO:0007155">
    <property type="term" value="P:cell adhesion"/>
    <property type="evidence" value="ECO:0007669"/>
    <property type="project" value="InterPro"/>
</dbReference>
<dbReference type="RefSeq" id="WP_119024049.1">
    <property type="nucleotide sequence ID" value="NZ_CP015629.1"/>
</dbReference>
<evidence type="ECO:0000259" key="8">
    <source>
        <dbReference type="Pfam" id="PF07195"/>
    </source>
</evidence>
<dbReference type="GO" id="GO:0055040">
    <property type="term" value="C:periplasmic flagellum"/>
    <property type="evidence" value="ECO:0007669"/>
    <property type="project" value="UniProtKB-SubCell"/>
</dbReference>
<dbReference type="PANTHER" id="PTHR30288:SF0">
    <property type="entry name" value="FLAGELLAR HOOK-ASSOCIATED PROTEIN 2"/>
    <property type="match status" value="1"/>
</dbReference>
<keyword evidence="6" id="KW-0574">Periplasm</keyword>
<dbReference type="EMBL" id="CP015629">
    <property type="protein sequence ID" value="ANF33651.1"/>
    <property type="molecule type" value="Genomic_DNA"/>
</dbReference>
<dbReference type="GO" id="GO:0009424">
    <property type="term" value="C:bacterial-type flagellum hook"/>
    <property type="evidence" value="ECO:0007669"/>
    <property type="project" value="UniProtKB-UniRule"/>
</dbReference>
<protein>
    <recommendedName>
        <fullName evidence="6">Flagellar hook-associated protein 2</fullName>
        <shortName evidence="6">HAP2</shortName>
    </recommendedName>
    <alternativeName>
        <fullName evidence="6">Flagellar cap protein</fullName>
    </alternativeName>
</protein>
<accession>A0A172XAG5</accession>
<comment type="subunit">
    <text evidence="3 6">Homopentamer.</text>
</comment>
<feature type="domain" description="Flagellar hook-associated protein 2 N-terminal" evidence="7">
    <location>
        <begin position="14"/>
        <end position="109"/>
    </location>
</feature>
<comment type="similarity">
    <text evidence="2 6">Belongs to the FliD family.</text>
</comment>
<keyword evidence="9" id="KW-0966">Cell projection</keyword>
<comment type="function">
    <text evidence="6">Required for morphogenesis and for the elongation of the flagellar filament by facilitating polymerization of the flagellin monomers at the tip of growing filament. Forms a capping structure, which prevents flagellin subunits (transported through the central channel of the flagellum) from leaking out without polymerization at the distal end.</text>
</comment>
<feature type="domain" description="Flagellar hook-associated protein 2 C-terminal" evidence="8">
    <location>
        <begin position="392"/>
        <end position="650"/>
    </location>
</feature>
<gene>
    <name evidence="9" type="primary">fliD</name>
    <name evidence="9" type="ORF">A7978_00725</name>
</gene>
<dbReference type="NCBIfam" id="NF005188">
    <property type="entry name" value="PRK06664.1"/>
    <property type="match status" value="1"/>
</dbReference>
<dbReference type="InterPro" id="IPR040026">
    <property type="entry name" value="FliD"/>
</dbReference>
<keyword evidence="5 6" id="KW-0975">Bacterial flagellum</keyword>
<dbReference type="GO" id="GO:0009421">
    <property type="term" value="C:bacterial-type flagellum filament cap"/>
    <property type="evidence" value="ECO:0007669"/>
    <property type="project" value="InterPro"/>
</dbReference>
<evidence type="ECO:0000256" key="3">
    <source>
        <dbReference type="ARBA" id="ARBA00011255"/>
    </source>
</evidence>
<sequence length="666" mass="75621">MSSGFFVPGVDNKYNTKEIRESMLKPDKAKIDSSVKKLENLEQEKRAWQMINKKISTLNSLARQITSLNSPFNYMSGNSSNNDVLSLSARYGAKNETYKIDVNQIASSDIFLSANFKQKEISIPSGDYIFLVGNKEIKIRNNGDIESLVKDINNRGKGFLSAKVVRSDSAGNSRLILRSLKEGENNKLVMKGEALNLAKQIGILSELTTNFSPNLTEIINSQQSSSNKIFLDKDDIVLEPLSEISISIPENIEVSSRSKIKFEIKYYDSDDKGILNEIVFNPGEATFEDAKVEGEDSIINLESDHKLPLKERKYIQMNMIKIHSGTNSLELPPINVASDFEKVEVEIGSLLDLKEINIENKVNNKVFVIRNIEIFDPKNRDGFLPINAKSFAENAKVKFDGVDVERDSNTVNDLIPNVTLNLKQASDDTIVVRVEPDYEGIKKLLLDFLVAYNQVLAEINIVSSNESNLEGQKSDVLEEWSYFSDEEREEAYKNLGILRAEFALKNLRSRLELIMFNSYRTNDPNFSIINQIGVFTNSMSSSGGLSRYLGLDEKKFNEIIQSNINSVKELFAVDFNDDRIYDDGLAKMLGDYLSPLISSGGFIYNKIRNYDLKIPNQKNVVEDYKKKYEEREQKVEGELNTLDFTVKRMKEQEEILKSLNLQRQNR</sequence>
<keyword evidence="4 6" id="KW-0175">Coiled coil</keyword>
<dbReference type="Pfam" id="PF07195">
    <property type="entry name" value="FliD_C"/>
    <property type="match status" value="1"/>
</dbReference>
<keyword evidence="9" id="KW-0969">Cilium</keyword>
<evidence type="ECO:0000256" key="6">
    <source>
        <dbReference type="RuleBase" id="RU362066"/>
    </source>
</evidence>
<name>A0A172XAG5_BORTU</name>
<evidence type="ECO:0000313" key="9">
    <source>
        <dbReference type="EMBL" id="ANF33651.1"/>
    </source>
</evidence>
<organism evidence="9 10">
    <name type="scientific">Borrelia turicatae</name>
    <dbReference type="NCBI Taxonomy" id="142"/>
    <lineage>
        <taxon>Bacteria</taxon>
        <taxon>Pseudomonadati</taxon>
        <taxon>Spirochaetota</taxon>
        <taxon>Spirochaetia</taxon>
        <taxon>Spirochaetales</taxon>
        <taxon>Borreliaceae</taxon>
        <taxon>Borrelia</taxon>
    </lineage>
</organism>
<evidence type="ECO:0000313" key="10">
    <source>
        <dbReference type="Proteomes" id="UP000264231"/>
    </source>
</evidence>
<dbReference type="InterPro" id="IPR010809">
    <property type="entry name" value="FliD_C"/>
</dbReference>
<dbReference type="GO" id="GO:0071973">
    <property type="term" value="P:bacterial-type flagellum-dependent cell motility"/>
    <property type="evidence" value="ECO:0007669"/>
    <property type="project" value="TreeGrafter"/>
</dbReference>
<dbReference type="AlphaFoldDB" id="A0A172XAG5"/>
<keyword evidence="9" id="KW-0282">Flagellum</keyword>
<evidence type="ECO:0000256" key="5">
    <source>
        <dbReference type="ARBA" id="ARBA00023143"/>
    </source>
</evidence>
<evidence type="ECO:0000256" key="1">
    <source>
        <dbReference type="ARBA" id="ARBA00004365"/>
    </source>
</evidence>
<reference evidence="9 10" key="1">
    <citation type="submission" date="2016-05" db="EMBL/GenBank/DDBJ databases">
        <title>Chromosome and linear plasmid sequence of a 2015 human isolate of tick-borne relapsing fever spirochete, Borrelia turicatae.</title>
        <authorList>
            <person name="Kingry L.C."/>
            <person name="Dhwani B."/>
            <person name="Replogle A."/>
            <person name="Sexton C."/>
            <person name="Rowe L."/>
            <person name="Stermole B.M."/>
            <person name="Christensen A.M."/>
            <person name="Schriefer M.E."/>
        </authorList>
    </citation>
    <scope>NUCLEOTIDE SEQUENCE [LARGE SCALE GENOMIC DNA]</scope>
    <source>
        <strain evidence="9 10">BTE5EL</strain>
    </source>
</reference>